<name>A0A218VTK6_PUNGR</name>
<reference evidence="3" key="1">
    <citation type="journal article" date="2017" name="Plant J.">
        <title>The pomegranate (Punica granatum L.) genome and the genomics of punicalagin biosynthesis.</title>
        <authorList>
            <person name="Qin G."/>
            <person name="Xu C."/>
            <person name="Ming R."/>
            <person name="Tang H."/>
            <person name="Guyot R."/>
            <person name="Kramer E.M."/>
            <person name="Hu Y."/>
            <person name="Yi X."/>
            <person name="Qi Y."/>
            <person name="Xu X."/>
            <person name="Gao Z."/>
            <person name="Pan H."/>
            <person name="Jian J."/>
            <person name="Tian Y."/>
            <person name="Yue Z."/>
            <person name="Xu Y."/>
        </authorList>
    </citation>
    <scope>NUCLEOTIDE SEQUENCE [LARGE SCALE GENOMIC DNA]</scope>
    <source>
        <strain evidence="3">cv. Dabenzi</strain>
    </source>
</reference>
<accession>A0A218VTK6</accession>
<evidence type="ECO:0000313" key="2">
    <source>
        <dbReference type="EMBL" id="OWM63894.1"/>
    </source>
</evidence>
<dbReference type="Proteomes" id="UP000197138">
    <property type="component" value="Unassembled WGS sequence"/>
</dbReference>
<evidence type="ECO:0000256" key="1">
    <source>
        <dbReference type="SAM" id="MobiDB-lite"/>
    </source>
</evidence>
<gene>
    <name evidence="2" type="ORF">CDL15_Pgr006156</name>
</gene>
<evidence type="ECO:0000313" key="3">
    <source>
        <dbReference type="Proteomes" id="UP000197138"/>
    </source>
</evidence>
<comment type="caution">
    <text evidence="2">The sequence shown here is derived from an EMBL/GenBank/DDBJ whole genome shotgun (WGS) entry which is preliminary data.</text>
</comment>
<proteinExistence type="predicted"/>
<sequence>MGSNGGAGWRCGLRKACERRLPERRPIVGHSLECSIVIRTSLTLIFTHFYRNSSSRFEVKLSYKEMLELGEEMNFVYPSPPRYGKGEGEEKEERIMTEEMAIYWFYFLNSNVADAHGRKAPRKMNGFNRDHRVWSAVNSEPSPGVARPRLGRIKDREPWSADPDVVVPV</sequence>
<dbReference type="EMBL" id="MTKT01005880">
    <property type="protein sequence ID" value="OWM63894.1"/>
    <property type="molecule type" value="Genomic_DNA"/>
</dbReference>
<feature type="region of interest" description="Disordered" evidence="1">
    <location>
        <begin position="138"/>
        <end position="164"/>
    </location>
</feature>
<protein>
    <submittedName>
        <fullName evidence="2">Uncharacterized protein</fullName>
    </submittedName>
</protein>
<organism evidence="2 3">
    <name type="scientific">Punica granatum</name>
    <name type="common">Pomegranate</name>
    <dbReference type="NCBI Taxonomy" id="22663"/>
    <lineage>
        <taxon>Eukaryota</taxon>
        <taxon>Viridiplantae</taxon>
        <taxon>Streptophyta</taxon>
        <taxon>Embryophyta</taxon>
        <taxon>Tracheophyta</taxon>
        <taxon>Spermatophyta</taxon>
        <taxon>Magnoliopsida</taxon>
        <taxon>eudicotyledons</taxon>
        <taxon>Gunneridae</taxon>
        <taxon>Pentapetalae</taxon>
        <taxon>rosids</taxon>
        <taxon>malvids</taxon>
        <taxon>Myrtales</taxon>
        <taxon>Lythraceae</taxon>
        <taxon>Punica</taxon>
    </lineage>
</organism>
<dbReference type="AlphaFoldDB" id="A0A218VTK6"/>